<accession>A0A154NZ67</accession>
<sequence length="219" mass="24280">MHRQLATSFTRKIGPGDSVPGRVWSVQHASLDKCPRPILPESRAGELTESCAWGKVVEARTGCCWGFNDTVGGQFSLGNGMWLSIGPDVLQASTNLEYLVVVRVDGFCWLQGTRDESGMGWAWGCIGIDGNRHGFVRVVDDVVGETLELVIRGVDVCIYRVFSSVFVGTYEERISIDDVGSSSNNAEDIKPRRNDIRWNRHGTRSNTKALQKLPRILRP</sequence>
<proteinExistence type="predicted"/>
<name>A0A154NZ67_DUFNO</name>
<gene>
    <name evidence="1" type="ORF">WN55_09712</name>
</gene>
<evidence type="ECO:0000313" key="1">
    <source>
        <dbReference type="EMBL" id="KZC04913.1"/>
    </source>
</evidence>
<dbReference type="Proteomes" id="UP000076502">
    <property type="component" value="Unassembled WGS sequence"/>
</dbReference>
<reference evidence="1 2" key="1">
    <citation type="submission" date="2015-07" db="EMBL/GenBank/DDBJ databases">
        <title>The genome of Dufourea novaeangliae.</title>
        <authorList>
            <person name="Pan H."/>
            <person name="Kapheim K."/>
        </authorList>
    </citation>
    <scope>NUCLEOTIDE SEQUENCE [LARGE SCALE GENOMIC DNA]</scope>
    <source>
        <strain evidence="1">0120121106</strain>
        <tissue evidence="1">Whole body</tissue>
    </source>
</reference>
<protein>
    <submittedName>
        <fullName evidence="1">Uncharacterized protein</fullName>
    </submittedName>
</protein>
<dbReference type="EMBL" id="KQ434783">
    <property type="protein sequence ID" value="KZC04913.1"/>
    <property type="molecule type" value="Genomic_DNA"/>
</dbReference>
<dbReference type="AlphaFoldDB" id="A0A154NZ67"/>
<organism evidence="1 2">
    <name type="scientific">Dufourea novaeangliae</name>
    <name type="common">Sweat bee</name>
    <dbReference type="NCBI Taxonomy" id="178035"/>
    <lineage>
        <taxon>Eukaryota</taxon>
        <taxon>Metazoa</taxon>
        <taxon>Ecdysozoa</taxon>
        <taxon>Arthropoda</taxon>
        <taxon>Hexapoda</taxon>
        <taxon>Insecta</taxon>
        <taxon>Pterygota</taxon>
        <taxon>Neoptera</taxon>
        <taxon>Endopterygota</taxon>
        <taxon>Hymenoptera</taxon>
        <taxon>Apocrita</taxon>
        <taxon>Aculeata</taxon>
        <taxon>Apoidea</taxon>
        <taxon>Anthophila</taxon>
        <taxon>Halictidae</taxon>
        <taxon>Rophitinae</taxon>
        <taxon>Dufourea</taxon>
    </lineage>
</organism>
<evidence type="ECO:0000313" key="2">
    <source>
        <dbReference type="Proteomes" id="UP000076502"/>
    </source>
</evidence>
<keyword evidence="2" id="KW-1185">Reference proteome</keyword>